<reference evidence="1 2" key="1">
    <citation type="submission" date="2019-09" db="EMBL/GenBank/DDBJ databases">
        <title>Chitinophaga ginsengihumi sp. nov., isolated from soil of ginseng rhizosphere.</title>
        <authorList>
            <person name="Lee J."/>
        </authorList>
    </citation>
    <scope>NUCLEOTIDE SEQUENCE [LARGE SCALE GENOMIC DNA]</scope>
    <source>
        <strain evidence="1 2">BN140078</strain>
    </source>
</reference>
<proteinExistence type="predicted"/>
<accession>A0A5B2VKM4</accession>
<name>A0A5B2VKM4_9BACT</name>
<evidence type="ECO:0000313" key="1">
    <source>
        <dbReference type="EMBL" id="KAA2238759.1"/>
    </source>
</evidence>
<dbReference type="EMBL" id="VUOC01000004">
    <property type="protein sequence ID" value="KAA2238759.1"/>
    <property type="molecule type" value="Genomic_DNA"/>
</dbReference>
<organism evidence="1 2">
    <name type="scientific">Chitinophaga agrisoli</name>
    <dbReference type="NCBI Taxonomy" id="2607653"/>
    <lineage>
        <taxon>Bacteria</taxon>
        <taxon>Pseudomonadati</taxon>
        <taxon>Bacteroidota</taxon>
        <taxon>Chitinophagia</taxon>
        <taxon>Chitinophagales</taxon>
        <taxon>Chitinophagaceae</taxon>
        <taxon>Chitinophaga</taxon>
    </lineage>
</organism>
<protein>
    <submittedName>
        <fullName evidence="1">Uncharacterized protein</fullName>
    </submittedName>
</protein>
<evidence type="ECO:0000313" key="2">
    <source>
        <dbReference type="Proteomes" id="UP000324611"/>
    </source>
</evidence>
<reference evidence="1 2" key="2">
    <citation type="submission" date="2019-09" db="EMBL/GenBank/DDBJ databases">
        <authorList>
            <person name="Jin C."/>
        </authorList>
    </citation>
    <scope>NUCLEOTIDE SEQUENCE [LARGE SCALE GENOMIC DNA]</scope>
    <source>
        <strain evidence="1 2">BN140078</strain>
    </source>
</reference>
<dbReference type="Proteomes" id="UP000324611">
    <property type="component" value="Unassembled WGS sequence"/>
</dbReference>
<keyword evidence="2" id="KW-1185">Reference proteome</keyword>
<dbReference type="RefSeq" id="WP_149839938.1">
    <property type="nucleotide sequence ID" value="NZ_VUOC01000004.1"/>
</dbReference>
<dbReference type="AlphaFoldDB" id="A0A5B2VKM4"/>
<sequence length="69" mass="7500">MKTDNGREGCDGSELVVTGYTKPVNGTEGKYNMVRRWAAESTALAAVFNKFLACSGVRGGCFYLDEDEI</sequence>
<comment type="caution">
    <text evidence="1">The sequence shown here is derived from an EMBL/GenBank/DDBJ whole genome shotgun (WGS) entry which is preliminary data.</text>
</comment>
<gene>
    <name evidence="1" type="ORF">F0L74_21325</name>
</gene>